<accession>A0A6J6E7S5</accession>
<dbReference type="AlphaFoldDB" id="A0A6J6E7S5"/>
<proteinExistence type="predicted"/>
<organism evidence="1">
    <name type="scientific">freshwater metagenome</name>
    <dbReference type="NCBI Taxonomy" id="449393"/>
    <lineage>
        <taxon>unclassified sequences</taxon>
        <taxon>metagenomes</taxon>
        <taxon>ecological metagenomes</taxon>
    </lineage>
</organism>
<dbReference type="EMBL" id="CAEZTQ010000067">
    <property type="protein sequence ID" value="CAB4571309.1"/>
    <property type="molecule type" value="Genomic_DNA"/>
</dbReference>
<sequence>MIAHCCQAIQVAFWQTLKAHLQLQVRNHCGEIGVTGSFAQTIQSALHMAHASKNCSHGVCYRTTRVIMTMDTQCRVISDKGLHTANNVCHFMWQRSSVGIAQHQMCGALHHCSFNNFHGEFRIVFVAIKKVLKVNQNTTTVEIQKIN</sequence>
<reference evidence="1" key="1">
    <citation type="submission" date="2020-05" db="EMBL/GenBank/DDBJ databases">
        <authorList>
            <person name="Chiriac C."/>
            <person name="Salcher M."/>
            <person name="Ghai R."/>
            <person name="Kavagutti S V."/>
        </authorList>
    </citation>
    <scope>NUCLEOTIDE SEQUENCE</scope>
</reference>
<gene>
    <name evidence="1" type="ORF">UFOPK1704_00454</name>
</gene>
<name>A0A6J6E7S5_9ZZZZ</name>
<protein>
    <submittedName>
        <fullName evidence="1">Unannotated protein</fullName>
    </submittedName>
</protein>
<evidence type="ECO:0000313" key="1">
    <source>
        <dbReference type="EMBL" id="CAB4571309.1"/>
    </source>
</evidence>